<evidence type="ECO:0000313" key="3">
    <source>
        <dbReference type="Proteomes" id="UP000243719"/>
    </source>
</evidence>
<evidence type="ECO:0000313" key="2">
    <source>
        <dbReference type="EMBL" id="SDV48449.1"/>
    </source>
</evidence>
<reference evidence="3" key="1">
    <citation type="submission" date="2016-09" db="EMBL/GenBank/DDBJ databases">
        <authorList>
            <person name="Varghese N."/>
            <person name="Submissions S."/>
        </authorList>
    </citation>
    <scope>NUCLEOTIDE SEQUENCE [LARGE SCALE GENOMIC DNA]</scope>
    <source>
        <strain evidence="3">JS23</strain>
    </source>
</reference>
<dbReference type="RefSeq" id="WP_139169616.1">
    <property type="nucleotide sequence ID" value="NZ_FNLO01000005.1"/>
</dbReference>
<dbReference type="EMBL" id="FNLO01000005">
    <property type="protein sequence ID" value="SDV48449.1"/>
    <property type="molecule type" value="Genomic_DNA"/>
</dbReference>
<dbReference type="STRING" id="1770053.SAMN05216551_10599"/>
<dbReference type="InterPro" id="IPR058240">
    <property type="entry name" value="rSAM_sf"/>
</dbReference>
<accession>A0A1H2PNZ8</accession>
<dbReference type="AlphaFoldDB" id="A0A1H2PNZ8"/>
<dbReference type="Pfam" id="PF06969">
    <property type="entry name" value="HemN_C"/>
    <property type="match status" value="1"/>
</dbReference>
<dbReference type="Proteomes" id="UP000243719">
    <property type="component" value="Unassembled WGS sequence"/>
</dbReference>
<keyword evidence="3" id="KW-1185">Reference proteome</keyword>
<protein>
    <submittedName>
        <fullName evidence="2">Coproporphyrinogen III oxidase</fullName>
    </submittedName>
</protein>
<proteinExistence type="predicted"/>
<evidence type="ECO:0000259" key="1">
    <source>
        <dbReference type="Pfam" id="PF06969"/>
    </source>
</evidence>
<name>A0A1H2PNZ8_9BURK</name>
<dbReference type="OrthoDB" id="9808022at2"/>
<sequence>MDIDRTLLARGQGAGPGGGRPVQPAYPLYPRTEWFVEAFDAATLDAVLAARAVTGLAHLALAVTVPAEAGRRGWGDWPDWLGREAALVRARVGAVRIEALHLDIAGAVDGAGLAALLQALRAQFGLSGQQLEQSGRGISVSLPARHATPRALAALADQHATRLDLDGGAGGELASELARNTPGAASAEHQTRLARVIGGARRNGITSIGARHRFAIAGETFGAASARLSALLEARPTRIALDASVDDTLPVDGVYAEALARAVEMLADAGYEALTCGVFANADEPLARARLRGRLSQRPFGLTALPPGDTLALGPGATAATGIACWRNHRSPTRYRTALAAGRLPVSRGVLCTPEDALRRTAIQSLCTHFLLDLEDLETVHGVDAQAALQAELAECEILVAAGLMHRDGKLYELTQTGRLLASAVAAVFDAYRRRALARAPRVARL</sequence>
<organism evidence="2 3">
    <name type="scientific">Chitinasiproducens palmae</name>
    <dbReference type="NCBI Taxonomy" id="1770053"/>
    <lineage>
        <taxon>Bacteria</taxon>
        <taxon>Pseudomonadati</taxon>
        <taxon>Pseudomonadota</taxon>
        <taxon>Betaproteobacteria</taxon>
        <taxon>Burkholderiales</taxon>
        <taxon>Burkholderiaceae</taxon>
        <taxon>Chitinasiproducens</taxon>
    </lineage>
</organism>
<gene>
    <name evidence="2" type="ORF">SAMN05216551_10599</name>
</gene>
<dbReference type="Gene3D" id="1.10.10.920">
    <property type="match status" value="1"/>
</dbReference>
<dbReference type="SUPFAM" id="SSF102114">
    <property type="entry name" value="Radical SAM enzymes"/>
    <property type="match status" value="1"/>
</dbReference>
<feature type="domain" description="HemN C-terminal" evidence="1">
    <location>
        <begin position="353"/>
        <end position="421"/>
    </location>
</feature>
<dbReference type="InterPro" id="IPR010723">
    <property type="entry name" value="HemN_C"/>
</dbReference>